<accession>A0ACC3CUX4</accession>
<comment type="caution">
    <text evidence="1">The sequence shown here is derived from an EMBL/GenBank/DDBJ whole genome shotgun (WGS) entry which is preliminary data.</text>
</comment>
<gene>
    <name evidence="1" type="ORF">LTS18_015099</name>
</gene>
<organism evidence="1 2">
    <name type="scientific">Coniosporium uncinatum</name>
    <dbReference type="NCBI Taxonomy" id="93489"/>
    <lineage>
        <taxon>Eukaryota</taxon>
        <taxon>Fungi</taxon>
        <taxon>Dikarya</taxon>
        <taxon>Ascomycota</taxon>
        <taxon>Pezizomycotina</taxon>
        <taxon>Dothideomycetes</taxon>
        <taxon>Dothideomycetes incertae sedis</taxon>
        <taxon>Coniosporium</taxon>
    </lineage>
</organism>
<keyword evidence="2" id="KW-1185">Reference proteome</keyword>
<feature type="non-terminal residue" evidence="1">
    <location>
        <position position="1"/>
    </location>
</feature>
<evidence type="ECO:0000313" key="1">
    <source>
        <dbReference type="EMBL" id="KAK3044902.1"/>
    </source>
</evidence>
<reference evidence="1" key="1">
    <citation type="submission" date="2024-09" db="EMBL/GenBank/DDBJ databases">
        <title>Black Yeasts Isolated from many extreme environments.</title>
        <authorList>
            <person name="Coleine C."/>
            <person name="Stajich J.E."/>
            <person name="Selbmann L."/>
        </authorList>
    </citation>
    <scope>NUCLEOTIDE SEQUENCE</scope>
    <source>
        <strain evidence="1">CCFEE 5737</strain>
    </source>
</reference>
<dbReference type="Proteomes" id="UP001186974">
    <property type="component" value="Unassembled WGS sequence"/>
</dbReference>
<protein>
    <submittedName>
        <fullName evidence="1">Uncharacterized protein</fullName>
    </submittedName>
</protein>
<proteinExistence type="predicted"/>
<dbReference type="EMBL" id="JAWDJW010011297">
    <property type="protein sequence ID" value="KAK3044902.1"/>
    <property type="molecule type" value="Genomic_DNA"/>
</dbReference>
<sequence length="87" mass="9343">NIRSWAKAHVLKQKPNKDTEATLPSTTQDVDPSSSTSEPKESIPNQDNATKVRSNSGDATKNESAAQPEPSSSAPEEKLPIGQRMKA</sequence>
<name>A0ACC3CUX4_9PEZI</name>
<evidence type="ECO:0000313" key="2">
    <source>
        <dbReference type="Proteomes" id="UP001186974"/>
    </source>
</evidence>
<feature type="non-terminal residue" evidence="1">
    <location>
        <position position="87"/>
    </location>
</feature>